<keyword evidence="11" id="KW-1185">Reference proteome</keyword>
<feature type="domain" description="Peptidase S26" evidence="9">
    <location>
        <begin position="40"/>
        <end position="262"/>
    </location>
</feature>
<dbReference type="NCBIfam" id="TIGR02227">
    <property type="entry name" value="sigpep_I_bact"/>
    <property type="match status" value="1"/>
</dbReference>
<dbReference type="Gene3D" id="2.10.109.10">
    <property type="entry name" value="Umud Fragment, subunit A"/>
    <property type="match status" value="1"/>
</dbReference>
<feature type="active site" evidence="6">
    <location>
        <position position="126"/>
    </location>
</feature>
<dbReference type="AlphaFoldDB" id="A0A074M8R8"/>
<comment type="similarity">
    <text evidence="2 7">Belongs to the peptidase S26 family.</text>
</comment>
<evidence type="ECO:0000256" key="1">
    <source>
        <dbReference type="ARBA" id="ARBA00000677"/>
    </source>
</evidence>
<feature type="transmembrane region" description="Helical" evidence="7">
    <location>
        <begin position="38"/>
        <end position="62"/>
    </location>
</feature>
<dbReference type="OrthoDB" id="9815782at2"/>
<dbReference type="GO" id="GO:0004252">
    <property type="term" value="F:serine-type endopeptidase activity"/>
    <property type="evidence" value="ECO:0007669"/>
    <property type="project" value="InterPro"/>
</dbReference>
<dbReference type="Proteomes" id="UP000027647">
    <property type="component" value="Unassembled WGS sequence"/>
</dbReference>
<dbReference type="eggNOG" id="COG0681">
    <property type="taxonomic scope" value="Bacteria"/>
</dbReference>
<gene>
    <name evidence="10" type="ORF">EH31_00470</name>
</gene>
<name>A0A074M8R8_ERYLO</name>
<evidence type="ECO:0000256" key="3">
    <source>
        <dbReference type="ARBA" id="ARBA00013208"/>
    </source>
</evidence>
<dbReference type="InterPro" id="IPR036286">
    <property type="entry name" value="LexA/Signal_pep-like_sf"/>
</dbReference>
<accession>A0A074M8R8</accession>
<dbReference type="GO" id="GO:0006465">
    <property type="term" value="P:signal peptide processing"/>
    <property type="evidence" value="ECO:0007669"/>
    <property type="project" value="InterPro"/>
</dbReference>
<dbReference type="STRING" id="1044.EH31_00470"/>
<keyword evidence="7" id="KW-0812">Transmembrane</keyword>
<organism evidence="10 11">
    <name type="scientific">Erythrobacter longus</name>
    <dbReference type="NCBI Taxonomy" id="1044"/>
    <lineage>
        <taxon>Bacteria</taxon>
        <taxon>Pseudomonadati</taxon>
        <taxon>Pseudomonadota</taxon>
        <taxon>Alphaproteobacteria</taxon>
        <taxon>Sphingomonadales</taxon>
        <taxon>Erythrobacteraceae</taxon>
        <taxon>Erythrobacter/Porphyrobacter group</taxon>
        <taxon>Erythrobacter</taxon>
    </lineage>
</organism>
<feature type="active site" evidence="6">
    <location>
        <position position="66"/>
    </location>
</feature>
<dbReference type="Pfam" id="PF10502">
    <property type="entry name" value="Peptidase_S26"/>
    <property type="match status" value="1"/>
</dbReference>
<keyword evidence="7" id="KW-0472">Membrane</keyword>
<dbReference type="PANTHER" id="PTHR43390:SF1">
    <property type="entry name" value="CHLOROPLAST PROCESSING PEPTIDASE"/>
    <property type="match status" value="1"/>
</dbReference>
<comment type="catalytic activity">
    <reaction evidence="1 7">
        <text>Cleavage of hydrophobic, N-terminal signal or leader sequences from secreted and periplasmic proteins.</text>
        <dbReference type="EC" id="3.4.21.89"/>
    </reaction>
</comment>
<comment type="caution">
    <text evidence="10">The sequence shown here is derived from an EMBL/GenBank/DDBJ whole genome shotgun (WGS) entry which is preliminary data.</text>
</comment>
<evidence type="ECO:0000256" key="7">
    <source>
        <dbReference type="RuleBase" id="RU362042"/>
    </source>
</evidence>
<dbReference type="RefSeq" id="WP_034957429.1">
    <property type="nucleotide sequence ID" value="NZ_JMIW01000001.1"/>
</dbReference>
<feature type="region of interest" description="Disordered" evidence="8">
    <location>
        <begin position="1"/>
        <end position="30"/>
    </location>
</feature>
<dbReference type="CDD" id="cd06530">
    <property type="entry name" value="S26_SPase_I"/>
    <property type="match status" value="1"/>
</dbReference>
<dbReference type="InterPro" id="IPR019757">
    <property type="entry name" value="Pept_S26A_signal_pept_1_Lys-AS"/>
</dbReference>
<proteinExistence type="inferred from homology"/>
<keyword evidence="5 7" id="KW-0378">Hydrolase</keyword>
<dbReference type="EMBL" id="JMIW01000001">
    <property type="protein sequence ID" value="KEO91171.1"/>
    <property type="molecule type" value="Genomic_DNA"/>
</dbReference>
<evidence type="ECO:0000256" key="8">
    <source>
        <dbReference type="SAM" id="MobiDB-lite"/>
    </source>
</evidence>
<keyword evidence="7" id="KW-1133">Transmembrane helix</keyword>
<sequence>MDGKAHRQQSASDAALGSSEDGANTSARPVKKETPKSFTIFLLQLLVAVLIFRSFIFAPFSIPSESMLPRLMNGDLLLAAKWPYGFSKHSLPFNAPIIPGRVLEGEPTRGDIVIFKHPVDGVDYVKRVIALPGDRVAIEDGAVILNGAPLTREPLSDFAIELSPNTGCAWGGREERGAQAELLCRYTQYRETLPSGRSYNTLDFGLTPGDDFTATTIPEGHMFVMGDSRDNSRDSRFAARSGDAVGIVSQDLLVGEAAIILWSSDGSAVWYNPVSWFSTVRWGRIGTLL</sequence>
<evidence type="ECO:0000313" key="11">
    <source>
        <dbReference type="Proteomes" id="UP000027647"/>
    </source>
</evidence>
<dbReference type="GO" id="GO:0016020">
    <property type="term" value="C:membrane"/>
    <property type="evidence" value="ECO:0007669"/>
    <property type="project" value="UniProtKB-SubCell"/>
</dbReference>
<keyword evidence="7" id="KW-0645">Protease</keyword>
<dbReference type="InterPro" id="IPR019533">
    <property type="entry name" value="Peptidase_S26"/>
</dbReference>
<evidence type="ECO:0000313" key="10">
    <source>
        <dbReference type="EMBL" id="KEO91171.1"/>
    </source>
</evidence>
<reference evidence="10 11" key="1">
    <citation type="submission" date="2014-04" db="EMBL/GenBank/DDBJ databases">
        <title>A comprehensive comparison of genomes of Erythrobacter spp. strains.</title>
        <authorList>
            <person name="Zheng Q."/>
        </authorList>
    </citation>
    <scope>NUCLEOTIDE SEQUENCE [LARGE SCALE GENOMIC DNA]</scope>
    <source>
        <strain evidence="10 11">DSM 6997</strain>
    </source>
</reference>
<evidence type="ECO:0000259" key="9">
    <source>
        <dbReference type="Pfam" id="PF10502"/>
    </source>
</evidence>
<evidence type="ECO:0000256" key="5">
    <source>
        <dbReference type="ARBA" id="ARBA00022801"/>
    </source>
</evidence>
<dbReference type="PRINTS" id="PR00727">
    <property type="entry name" value="LEADERPTASE"/>
</dbReference>
<evidence type="ECO:0000256" key="2">
    <source>
        <dbReference type="ARBA" id="ARBA00009370"/>
    </source>
</evidence>
<evidence type="ECO:0000256" key="4">
    <source>
        <dbReference type="ARBA" id="ARBA00019232"/>
    </source>
</evidence>
<dbReference type="PROSITE" id="PS00760">
    <property type="entry name" value="SPASE_I_2"/>
    <property type="match status" value="1"/>
</dbReference>
<dbReference type="InterPro" id="IPR000223">
    <property type="entry name" value="Pept_S26A_signal_pept_1"/>
</dbReference>
<evidence type="ECO:0000256" key="6">
    <source>
        <dbReference type="PIRSR" id="PIRSR600223-1"/>
    </source>
</evidence>
<protein>
    <recommendedName>
        <fullName evidence="4 7">Signal peptidase I</fullName>
        <ecNumber evidence="3 7">3.4.21.89</ecNumber>
    </recommendedName>
</protein>
<dbReference type="GO" id="GO:0009003">
    <property type="term" value="F:signal peptidase activity"/>
    <property type="evidence" value="ECO:0007669"/>
    <property type="project" value="UniProtKB-EC"/>
</dbReference>
<dbReference type="PANTHER" id="PTHR43390">
    <property type="entry name" value="SIGNAL PEPTIDASE I"/>
    <property type="match status" value="1"/>
</dbReference>
<dbReference type="SUPFAM" id="SSF51306">
    <property type="entry name" value="LexA/Signal peptidase"/>
    <property type="match status" value="1"/>
</dbReference>
<dbReference type="EC" id="3.4.21.89" evidence="3 7"/>
<comment type="subcellular location">
    <subcellularLocation>
        <location evidence="7">Membrane</location>
        <topology evidence="7">Single-pass type II membrane protein</topology>
    </subcellularLocation>
</comment>